<proteinExistence type="predicted"/>
<sequence length="202" mass="20485">MTVTTMRSRGRLLARAGVLAAAAATAVTVLGAGAASAADKPLDWKGAFPIIGDQTVKTVVHVEIPATAKIGEPLSVPFSLDADVGTSAADGLRLVGAKKLGGSIDASVSLKLGDKAIPLQIKLPIPDTEVPAEGTLKFTAQGKVDFTVPQGIQPGEATTSVDPKSVSHVTTDAADPSLAKFDVNLALDPPSQDTVLGKTQVS</sequence>
<feature type="signal peptide" evidence="1">
    <location>
        <begin position="1"/>
        <end position="37"/>
    </location>
</feature>
<feature type="chain" id="PRO_5047284111" description="DUF6801 domain-containing protein" evidence="1">
    <location>
        <begin position="38"/>
        <end position="202"/>
    </location>
</feature>
<comment type="caution">
    <text evidence="3">The sequence shown here is derived from an EMBL/GenBank/DDBJ whole genome shotgun (WGS) entry which is preliminary data.</text>
</comment>
<gene>
    <name evidence="3" type="ORF">GCM10009754_82760</name>
</gene>
<keyword evidence="4" id="KW-1185">Reference proteome</keyword>
<dbReference type="Pfam" id="PF20611">
    <property type="entry name" value="DUF6801"/>
    <property type="match status" value="1"/>
</dbReference>
<evidence type="ECO:0000259" key="2">
    <source>
        <dbReference type="Pfam" id="PF20611"/>
    </source>
</evidence>
<evidence type="ECO:0000256" key="1">
    <source>
        <dbReference type="SAM" id="SignalP"/>
    </source>
</evidence>
<accession>A0ABP5E4M2</accession>
<feature type="domain" description="DUF6801" evidence="2">
    <location>
        <begin position="47"/>
        <end position="197"/>
    </location>
</feature>
<dbReference type="EMBL" id="BAAANN010000060">
    <property type="protein sequence ID" value="GAA1991553.1"/>
    <property type="molecule type" value="Genomic_DNA"/>
</dbReference>
<name>A0ABP5E4M2_9PSEU</name>
<evidence type="ECO:0000313" key="4">
    <source>
        <dbReference type="Proteomes" id="UP001501116"/>
    </source>
</evidence>
<dbReference type="InterPro" id="IPR006311">
    <property type="entry name" value="TAT_signal"/>
</dbReference>
<organism evidence="3 4">
    <name type="scientific">Amycolatopsis minnesotensis</name>
    <dbReference type="NCBI Taxonomy" id="337894"/>
    <lineage>
        <taxon>Bacteria</taxon>
        <taxon>Bacillati</taxon>
        <taxon>Actinomycetota</taxon>
        <taxon>Actinomycetes</taxon>
        <taxon>Pseudonocardiales</taxon>
        <taxon>Pseudonocardiaceae</taxon>
        <taxon>Amycolatopsis</taxon>
    </lineage>
</organism>
<dbReference type="InterPro" id="IPR046542">
    <property type="entry name" value="DUF6801"/>
</dbReference>
<dbReference type="Proteomes" id="UP001501116">
    <property type="component" value="Unassembled WGS sequence"/>
</dbReference>
<dbReference type="RefSeq" id="WP_344431350.1">
    <property type="nucleotide sequence ID" value="NZ_BAAANN010000060.1"/>
</dbReference>
<keyword evidence="1" id="KW-0732">Signal</keyword>
<evidence type="ECO:0000313" key="3">
    <source>
        <dbReference type="EMBL" id="GAA1991553.1"/>
    </source>
</evidence>
<protein>
    <recommendedName>
        <fullName evidence="2">DUF6801 domain-containing protein</fullName>
    </recommendedName>
</protein>
<reference evidence="4" key="1">
    <citation type="journal article" date="2019" name="Int. J. Syst. Evol. Microbiol.">
        <title>The Global Catalogue of Microorganisms (GCM) 10K type strain sequencing project: providing services to taxonomists for standard genome sequencing and annotation.</title>
        <authorList>
            <consortium name="The Broad Institute Genomics Platform"/>
            <consortium name="The Broad Institute Genome Sequencing Center for Infectious Disease"/>
            <person name="Wu L."/>
            <person name="Ma J."/>
        </authorList>
    </citation>
    <scope>NUCLEOTIDE SEQUENCE [LARGE SCALE GENOMIC DNA]</scope>
    <source>
        <strain evidence="4">JCM 14545</strain>
    </source>
</reference>
<dbReference type="PROSITE" id="PS51318">
    <property type="entry name" value="TAT"/>
    <property type="match status" value="1"/>
</dbReference>